<evidence type="ECO:0000256" key="3">
    <source>
        <dbReference type="PROSITE-ProRule" id="PRU00708"/>
    </source>
</evidence>
<reference evidence="4" key="1">
    <citation type="submission" date="2020-03" db="EMBL/GenBank/DDBJ databases">
        <title>A high-quality chromosome-level genome assembly of a woody plant with both climbing and erect habits, Rhamnella rubrinervis.</title>
        <authorList>
            <person name="Lu Z."/>
            <person name="Yang Y."/>
            <person name="Zhu X."/>
            <person name="Sun Y."/>
        </authorList>
    </citation>
    <scope>NUCLEOTIDE SEQUENCE</scope>
    <source>
        <strain evidence="4">BYM</strain>
        <tissue evidence="4">Leaf</tissue>
    </source>
</reference>
<accession>A0A8K0MGC6</accession>
<feature type="repeat" description="PPR" evidence="3">
    <location>
        <begin position="216"/>
        <end position="250"/>
    </location>
</feature>
<dbReference type="EMBL" id="VOIH02000006">
    <property type="protein sequence ID" value="KAF3444740.1"/>
    <property type="molecule type" value="Genomic_DNA"/>
</dbReference>
<dbReference type="PANTHER" id="PTHR47447:SF7">
    <property type="entry name" value="PENTATRICOPEPTIDE REPEAT-CONTAINING PROTEIN"/>
    <property type="match status" value="1"/>
</dbReference>
<comment type="caution">
    <text evidence="4">The sequence shown here is derived from an EMBL/GenBank/DDBJ whole genome shotgun (WGS) entry which is preliminary data.</text>
</comment>
<sequence>MKPRLVKVLALSKPKDVWRRTPLHETTPSDQFSHKFQRKKRQGPTYLDHSVDLDEFLVSIGETQNEQELYSILSPFKGRQLSIKFMILLLSREPDWQRSLAILDWINEEALYTPSVFAYNVVIRNVLRAKQWEIAHGLFEEMRHRALAPDRYTYSTLITYFGKEGMFDSAFLAPKMEQDNVSGDLVLYSNLIELSPKLFREARLLLKEMRAVGVSDTVSYSTLLSMYVENQKFVEALSVFYEMNEVRCSLDLTTCNIMIDVYGQLDMAKEADRLFWSMKSFWGSHPSFRLMQRKDIEQNVVTYNTMIKIYEKKRGIEPNAITYSTIISIWGKAGKLDRAAMLFQKLRSSGVEIDQVLYQTMIVAYERVGLVAHAKRLLHELKRPDNIPRETAITILARAGRIEEATWVFRQAFDAGEVKDISVFGCMIHLFSRNRKYANLIEVFEKMRQAGYFPDSNVIALVLNAYGKLREFEKADAVYREMQEEGCVFLDEVHFQMLSLYGARKNFKMVESLFERLNSDPNINKKELHLVVASIYERANKLNDASRIMNRINEREP</sequence>
<dbReference type="NCBIfam" id="TIGR00756">
    <property type="entry name" value="PPR"/>
    <property type="match status" value="5"/>
</dbReference>
<dbReference type="SUPFAM" id="SSF81901">
    <property type="entry name" value="HCP-like"/>
    <property type="match status" value="1"/>
</dbReference>
<dbReference type="GO" id="GO:0045727">
    <property type="term" value="P:positive regulation of translation"/>
    <property type="evidence" value="ECO:0007669"/>
    <property type="project" value="TreeGrafter"/>
</dbReference>
<dbReference type="AlphaFoldDB" id="A0A8K0MGC6"/>
<gene>
    <name evidence="4" type="ORF">FNV43_RR14433</name>
</gene>
<feature type="repeat" description="PPR" evidence="3">
    <location>
        <begin position="455"/>
        <end position="489"/>
    </location>
</feature>
<name>A0A8K0MGC6_9ROSA</name>
<feature type="repeat" description="PPR" evidence="3">
    <location>
        <begin position="319"/>
        <end position="353"/>
    </location>
</feature>
<comment type="similarity">
    <text evidence="1">Belongs to the PPR family. P subfamily.</text>
</comment>
<evidence type="ECO:0000313" key="5">
    <source>
        <dbReference type="Proteomes" id="UP000796880"/>
    </source>
</evidence>
<dbReference type="GO" id="GO:0009570">
    <property type="term" value="C:chloroplast stroma"/>
    <property type="evidence" value="ECO:0007669"/>
    <property type="project" value="TreeGrafter"/>
</dbReference>
<evidence type="ECO:0000313" key="4">
    <source>
        <dbReference type="EMBL" id="KAF3444740.1"/>
    </source>
</evidence>
<evidence type="ECO:0000256" key="2">
    <source>
        <dbReference type="ARBA" id="ARBA00022737"/>
    </source>
</evidence>
<proteinExistence type="inferred from homology"/>
<feature type="repeat" description="PPR" evidence="3">
    <location>
        <begin position="354"/>
        <end position="388"/>
    </location>
</feature>
<dbReference type="Gene3D" id="1.25.40.10">
    <property type="entry name" value="Tetratricopeptide repeat domain"/>
    <property type="match status" value="4"/>
</dbReference>
<dbReference type="Pfam" id="PF12854">
    <property type="entry name" value="PPR_1"/>
    <property type="match status" value="1"/>
</dbReference>
<dbReference type="Pfam" id="PF13041">
    <property type="entry name" value="PPR_2"/>
    <property type="match status" value="2"/>
</dbReference>
<evidence type="ECO:0008006" key="6">
    <source>
        <dbReference type="Google" id="ProtNLM"/>
    </source>
</evidence>
<evidence type="ECO:0000256" key="1">
    <source>
        <dbReference type="ARBA" id="ARBA00007626"/>
    </source>
</evidence>
<dbReference type="Pfam" id="PF01535">
    <property type="entry name" value="PPR"/>
    <property type="match status" value="3"/>
</dbReference>
<feature type="repeat" description="PPR" evidence="3">
    <location>
        <begin position="420"/>
        <end position="454"/>
    </location>
</feature>
<dbReference type="Proteomes" id="UP000796880">
    <property type="component" value="Unassembled WGS sequence"/>
</dbReference>
<keyword evidence="5" id="KW-1185">Reference proteome</keyword>
<dbReference type="GO" id="GO:0042134">
    <property type="term" value="F:rRNA primary transcript binding"/>
    <property type="evidence" value="ECO:0007669"/>
    <property type="project" value="TreeGrafter"/>
</dbReference>
<feature type="repeat" description="PPR" evidence="3">
    <location>
        <begin position="115"/>
        <end position="149"/>
    </location>
</feature>
<protein>
    <recommendedName>
        <fullName evidence="6">Pentatricopeptide repeat-containing protein</fullName>
    </recommendedName>
</protein>
<dbReference type="FunFam" id="1.25.40.10:FF:000520">
    <property type="entry name" value="pentatricopeptide repeat-containing protein At5g39980, chloroplastic"/>
    <property type="match status" value="1"/>
</dbReference>
<dbReference type="InterPro" id="IPR011990">
    <property type="entry name" value="TPR-like_helical_dom_sf"/>
</dbReference>
<dbReference type="InterPro" id="IPR002885">
    <property type="entry name" value="PPR_rpt"/>
</dbReference>
<dbReference type="OrthoDB" id="185373at2759"/>
<keyword evidence="2" id="KW-0677">Repeat</keyword>
<dbReference type="GO" id="GO:0003729">
    <property type="term" value="F:mRNA binding"/>
    <property type="evidence" value="ECO:0007669"/>
    <property type="project" value="TreeGrafter"/>
</dbReference>
<dbReference type="PROSITE" id="PS51375">
    <property type="entry name" value="PPR"/>
    <property type="match status" value="6"/>
</dbReference>
<dbReference type="PANTHER" id="PTHR47447">
    <property type="entry name" value="OS03G0856100 PROTEIN"/>
    <property type="match status" value="1"/>
</dbReference>
<organism evidence="4 5">
    <name type="scientific">Rhamnella rubrinervis</name>
    <dbReference type="NCBI Taxonomy" id="2594499"/>
    <lineage>
        <taxon>Eukaryota</taxon>
        <taxon>Viridiplantae</taxon>
        <taxon>Streptophyta</taxon>
        <taxon>Embryophyta</taxon>
        <taxon>Tracheophyta</taxon>
        <taxon>Spermatophyta</taxon>
        <taxon>Magnoliopsida</taxon>
        <taxon>eudicotyledons</taxon>
        <taxon>Gunneridae</taxon>
        <taxon>Pentapetalae</taxon>
        <taxon>rosids</taxon>
        <taxon>fabids</taxon>
        <taxon>Rosales</taxon>
        <taxon>Rhamnaceae</taxon>
        <taxon>rhamnoid group</taxon>
        <taxon>Rhamneae</taxon>
        <taxon>Rhamnella</taxon>
    </lineage>
</organism>